<protein>
    <submittedName>
        <fullName evidence="1">Uncharacterized protein</fullName>
    </submittedName>
</protein>
<gene>
    <name evidence="1" type="ORF">CO168_00935</name>
</gene>
<dbReference type="AlphaFoldDB" id="A0A2M7XNV2"/>
<dbReference type="Proteomes" id="UP000230518">
    <property type="component" value="Unassembled WGS sequence"/>
</dbReference>
<reference evidence="2" key="1">
    <citation type="submission" date="2017-09" db="EMBL/GenBank/DDBJ databases">
        <title>Depth-based differentiation of microbial function through sediment-hosted aquifers and enrichment of novel symbionts in the deep terrestrial subsurface.</title>
        <authorList>
            <person name="Probst A.J."/>
            <person name="Ladd B."/>
            <person name="Jarett J.K."/>
            <person name="Geller-Mcgrath D.E."/>
            <person name="Sieber C.M.K."/>
            <person name="Emerson J.B."/>
            <person name="Anantharaman K."/>
            <person name="Thomas B.C."/>
            <person name="Malmstrom R."/>
            <person name="Stieglmeier M."/>
            <person name="Klingl A."/>
            <person name="Woyke T."/>
            <person name="Ryan C.M."/>
            <person name="Banfield J.F."/>
        </authorList>
    </citation>
    <scope>NUCLEOTIDE SEQUENCE [LARGE SCALE GENOMIC DNA]</scope>
</reference>
<accession>A0A2M7XNV2</accession>
<sequence>MSRIDRACTLKNCKPTLIYESSASSADLSKRQIKQGQHKHATKISTALKAVLATTLTKVKGYANDFSVSASYQPAYAVGALA</sequence>
<name>A0A2M7XNV2_9BACT</name>
<comment type="caution">
    <text evidence="1">The sequence shown here is derived from an EMBL/GenBank/DDBJ whole genome shotgun (WGS) entry which is preliminary data.</text>
</comment>
<evidence type="ECO:0000313" key="2">
    <source>
        <dbReference type="Proteomes" id="UP000230518"/>
    </source>
</evidence>
<organism evidence="1 2">
    <name type="scientific">Candidatus Shapirobacteria bacterium CG_4_9_14_3_um_filter_36_12</name>
    <dbReference type="NCBI Taxonomy" id="1974877"/>
    <lineage>
        <taxon>Bacteria</taxon>
        <taxon>Candidatus Shapironibacteriota</taxon>
    </lineage>
</organism>
<evidence type="ECO:0000313" key="1">
    <source>
        <dbReference type="EMBL" id="PJA51220.1"/>
    </source>
</evidence>
<dbReference type="EMBL" id="PFWO01000018">
    <property type="protein sequence ID" value="PJA51220.1"/>
    <property type="molecule type" value="Genomic_DNA"/>
</dbReference>
<proteinExistence type="predicted"/>